<name>A0AAV4ARU9_9GAST</name>
<evidence type="ECO:0000313" key="2">
    <source>
        <dbReference type="Proteomes" id="UP000735302"/>
    </source>
</evidence>
<dbReference type="Proteomes" id="UP000735302">
    <property type="component" value="Unassembled WGS sequence"/>
</dbReference>
<reference evidence="1 2" key="1">
    <citation type="journal article" date="2021" name="Elife">
        <title>Chloroplast acquisition without the gene transfer in kleptoplastic sea slugs, Plakobranchus ocellatus.</title>
        <authorList>
            <person name="Maeda T."/>
            <person name="Takahashi S."/>
            <person name="Yoshida T."/>
            <person name="Shimamura S."/>
            <person name="Takaki Y."/>
            <person name="Nagai Y."/>
            <person name="Toyoda A."/>
            <person name="Suzuki Y."/>
            <person name="Arimoto A."/>
            <person name="Ishii H."/>
            <person name="Satoh N."/>
            <person name="Nishiyama T."/>
            <person name="Hasebe M."/>
            <person name="Maruyama T."/>
            <person name="Minagawa J."/>
            <person name="Obokata J."/>
            <person name="Shigenobu S."/>
        </authorList>
    </citation>
    <scope>NUCLEOTIDE SEQUENCE [LARGE SCALE GENOMIC DNA]</scope>
</reference>
<protein>
    <submittedName>
        <fullName evidence="1">Uncharacterized protein</fullName>
    </submittedName>
</protein>
<evidence type="ECO:0000313" key="1">
    <source>
        <dbReference type="EMBL" id="GFO10025.1"/>
    </source>
</evidence>
<dbReference type="EMBL" id="BLXT01004140">
    <property type="protein sequence ID" value="GFO10025.1"/>
    <property type="molecule type" value="Genomic_DNA"/>
</dbReference>
<organism evidence="1 2">
    <name type="scientific">Plakobranchus ocellatus</name>
    <dbReference type="NCBI Taxonomy" id="259542"/>
    <lineage>
        <taxon>Eukaryota</taxon>
        <taxon>Metazoa</taxon>
        <taxon>Spiralia</taxon>
        <taxon>Lophotrochozoa</taxon>
        <taxon>Mollusca</taxon>
        <taxon>Gastropoda</taxon>
        <taxon>Heterobranchia</taxon>
        <taxon>Euthyneura</taxon>
        <taxon>Panpulmonata</taxon>
        <taxon>Sacoglossa</taxon>
        <taxon>Placobranchoidea</taxon>
        <taxon>Plakobranchidae</taxon>
        <taxon>Plakobranchus</taxon>
    </lineage>
</organism>
<accession>A0AAV4ARU9</accession>
<comment type="caution">
    <text evidence="1">The sequence shown here is derived from an EMBL/GenBank/DDBJ whole genome shotgun (WGS) entry which is preliminary data.</text>
</comment>
<keyword evidence="2" id="KW-1185">Reference proteome</keyword>
<sequence length="83" mass="9434">MIEYFERCDCLFKVASIDYRCVSIVRGIVHAKSVPEKMMESQLVVGDALVSVRAEIGYKWMMMAYGELNATVYVTTMGLWNGQ</sequence>
<proteinExistence type="predicted"/>
<dbReference type="AlphaFoldDB" id="A0AAV4ARU9"/>
<gene>
    <name evidence="1" type="ORF">PoB_003653000</name>
</gene>